<keyword evidence="3" id="KW-1185">Reference proteome</keyword>
<feature type="compositionally biased region" description="Basic and acidic residues" evidence="1">
    <location>
        <begin position="1"/>
        <end position="13"/>
    </location>
</feature>
<accession>A0A4U5TZP6</accession>
<feature type="compositionally biased region" description="Polar residues" evidence="1">
    <location>
        <begin position="68"/>
        <end position="80"/>
    </location>
</feature>
<dbReference type="EMBL" id="CM014079">
    <property type="protein sequence ID" value="TKS67173.1"/>
    <property type="molecule type" value="Genomic_DNA"/>
</dbReference>
<proteinExistence type="predicted"/>
<evidence type="ECO:0000313" key="2">
    <source>
        <dbReference type="EMBL" id="TKS67173.1"/>
    </source>
</evidence>
<reference evidence="2 3" key="1">
    <citation type="submission" date="2019-01" db="EMBL/GenBank/DDBJ databases">
        <title>Genome Assembly of Collichthys lucidus.</title>
        <authorList>
            <person name="Cai M."/>
            <person name="Xiao S."/>
        </authorList>
    </citation>
    <scope>NUCLEOTIDE SEQUENCE [LARGE SCALE GENOMIC DNA]</scope>
    <source>
        <strain evidence="2">JT15FE1705JMU</strain>
        <tissue evidence="2">Muscle</tissue>
    </source>
</reference>
<name>A0A4U5TZP6_COLLU</name>
<dbReference type="AlphaFoldDB" id="A0A4U5TZP6"/>
<organism evidence="2 3">
    <name type="scientific">Collichthys lucidus</name>
    <name type="common">Big head croaker</name>
    <name type="synonym">Sciaena lucida</name>
    <dbReference type="NCBI Taxonomy" id="240159"/>
    <lineage>
        <taxon>Eukaryota</taxon>
        <taxon>Metazoa</taxon>
        <taxon>Chordata</taxon>
        <taxon>Craniata</taxon>
        <taxon>Vertebrata</taxon>
        <taxon>Euteleostomi</taxon>
        <taxon>Actinopterygii</taxon>
        <taxon>Neopterygii</taxon>
        <taxon>Teleostei</taxon>
        <taxon>Neoteleostei</taxon>
        <taxon>Acanthomorphata</taxon>
        <taxon>Eupercaria</taxon>
        <taxon>Sciaenidae</taxon>
        <taxon>Collichthys</taxon>
    </lineage>
</organism>
<evidence type="ECO:0000313" key="3">
    <source>
        <dbReference type="Proteomes" id="UP000298787"/>
    </source>
</evidence>
<protein>
    <submittedName>
        <fullName evidence="2">Uncharacterized protein</fullName>
    </submittedName>
</protein>
<sequence>MPHMPQKGEDHRSNHITTKNKRKKRDKEEEEGRMKKEARSNGEQQEVAGEEEEEEEEEEEREEGRGGSINQSHNTENIQSHDNYMVITNTQENTKPPGRTHGLRPAHETARTLRHHYERKSCERVKDAYSIPHPVPPKITPRARMVPATAPISLLVATLTVQREKEHYYHPVKNKQQASASESWMM</sequence>
<feature type="compositionally biased region" description="Basic and acidic residues" evidence="1">
    <location>
        <begin position="26"/>
        <end position="40"/>
    </location>
</feature>
<dbReference type="Proteomes" id="UP000298787">
    <property type="component" value="Chromosome 2"/>
</dbReference>
<feature type="compositionally biased region" description="Acidic residues" evidence="1">
    <location>
        <begin position="48"/>
        <end position="61"/>
    </location>
</feature>
<evidence type="ECO:0000256" key="1">
    <source>
        <dbReference type="SAM" id="MobiDB-lite"/>
    </source>
</evidence>
<gene>
    <name evidence="2" type="ORF">D9C73_001504</name>
</gene>
<feature type="region of interest" description="Disordered" evidence="1">
    <location>
        <begin position="1"/>
        <end position="80"/>
    </location>
</feature>